<proteinExistence type="inferred from homology"/>
<name>A0A5Q0BGV7_9GAMM</name>
<dbReference type="InterPro" id="IPR003454">
    <property type="entry name" value="MOase_MmoB_DmpM"/>
</dbReference>
<dbReference type="InParanoid" id="A0A5Q0BGV7"/>
<keyword evidence="3" id="KW-1185">Reference proteome</keyword>
<dbReference type="GO" id="GO:0004497">
    <property type="term" value="F:monooxygenase activity"/>
    <property type="evidence" value="ECO:0007669"/>
    <property type="project" value="UniProtKB-KW"/>
</dbReference>
<dbReference type="KEGG" id="mmob:F6R98_10905"/>
<reference evidence="2 3" key="1">
    <citation type="submission" date="2019-09" db="EMBL/GenBank/DDBJ databases">
        <title>Ecophysiology of the spiral-shaped methanotroph Methylospira mobilis as revealed by the complete genome sequence.</title>
        <authorList>
            <person name="Oshkin I.Y."/>
            <person name="Dedysh S.N."/>
            <person name="Miroshnikov K."/>
            <person name="Danilova O.V."/>
            <person name="Hakobyan A."/>
            <person name="Liesack W."/>
        </authorList>
    </citation>
    <scope>NUCLEOTIDE SEQUENCE [LARGE SCALE GENOMIC DNA]</scope>
    <source>
        <strain evidence="2 3">Shm1</strain>
    </source>
</reference>
<dbReference type="SUPFAM" id="SSF56029">
    <property type="entry name" value="Monooxygenase (hydroxylase) regulatory protein"/>
    <property type="match status" value="1"/>
</dbReference>
<protein>
    <submittedName>
        <fullName evidence="2">Methane monooxygenase</fullName>
    </submittedName>
</protein>
<evidence type="ECO:0000313" key="3">
    <source>
        <dbReference type="Proteomes" id="UP000325755"/>
    </source>
</evidence>
<evidence type="ECO:0000256" key="1">
    <source>
        <dbReference type="ARBA" id="ARBA00006313"/>
    </source>
</evidence>
<keyword evidence="2" id="KW-0560">Oxidoreductase</keyword>
<comment type="similarity">
    <text evidence="1">Belongs to the TmoD/XamoD family.</text>
</comment>
<dbReference type="RefSeq" id="WP_153249046.1">
    <property type="nucleotide sequence ID" value="NZ_CP044205.1"/>
</dbReference>
<dbReference type="OrthoDB" id="4623061at2"/>
<keyword evidence="2" id="KW-0503">Monooxygenase</keyword>
<dbReference type="Gene3D" id="3.90.56.10">
    <property type="entry name" value="Monooxygenase component MmoB/DmpM"/>
    <property type="match status" value="1"/>
</dbReference>
<gene>
    <name evidence="2" type="ORF">F6R98_10905</name>
</gene>
<dbReference type="Pfam" id="PF02406">
    <property type="entry name" value="MmoB_DmpM"/>
    <property type="match status" value="1"/>
</dbReference>
<dbReference type="Proteomes" id="UP000325755">
    <property type="component" value="Chromosome"/>
</dbReference>
<dbReference type="InterPro" id="IPR036889">
    <property type="entry name" value="mOase_MmoB_DmpM_sf"/>
</dbReference>
<dbReference type="InterPro" id="IPR054955">
    <property type="entry name" value="MethMoxRegMmoB"/>
</dbReference>
<dbReference type="NCBIfam" id="NF045804">
    <property type="entry name" value="MethMoxRegMmoB"/>
    <property type="match status" value="1"/>
</dbReference>
<evidence type="ECO:0000313" key="2">
    <source>
        <dbReference type="EMBL" id="QFY43063.1"/>
    </source>
</evidence>
<dbReference type="AlphaFoldDB" id="A0A5Q0BGV7"/>
<dbReference type="EMBL" id="CP044205">
    <property type="protein sequence ID" value="QFY43063.1"/>
    <property type="molecule type" value="Genomic_DNA"/>
</dbReference>
<accession>A0A5Q0BGV7</accession>
<sequence length="142" mass="15950">MTVNKNAYDAGIMGKTGKAFADEFFAEENQVVHESDTVVLVLKKSDEINTFIDEILLQDYKKSVNPTVNVEDRAGYWWIKANGKIEVDCDEISELLGRSFNVYDFLVDVSSTIGRAYTLGNKFTITSELMGLDTKLEDYKAA</sequence>
<organism evidence="2 3">
    <name type="scientific">Candidatus Methylospira mobilis</name>
    <dbReference type="NCBI Taxonomy" id="1808979"/>
    <lineage>
        <taxon>Bacteria</taxon>
        <taxon>Pseudomonadati</taxon>
        <taxon>Pseudomonadota</taxon>
        <taxon>Gammaproteobacteria</taxon>
        <taxon>Methylococcales</taxon>
        <taxon>Methylococcaceae</taxon>
        <taxon>Candidatus Methylospira</taxon>
    </lineage>
</organism>